<dbReference type="EMBL" id="QFQS01000001">
    <property type="protein sequence ID" value="PZQ99477.1"/>
    <property type="molecule type" value="Genomic_DNA"/>
</dbReference>
<dbReference type="GO" id="GO:0005886">
    <property type="term" value="C:plasma membrane"/>
    <property type="evidence" value="ECO:0007669"/>
    <property type="project" value="UniProtKB-SubCell"/>
</dbReference>
<comment type="subcellular location">
    <subcellularLocation>
        <location evidence="1">Cell membrane</location>
        <topology evidence="1">Multi-pass membrane protein</topology>
    </subcellularLocation>
</comment>
<evidence type="ECO:0000256" key="1">
    <source>
        <dbReference type="ARBA" id="ARBA00004651"/>
    </source>
</evidence>
<evidence type="ECO:0000256" key="2">
    <source>
        <dbReference type="ARBA" id="ARBA00022475"/>
    </source>
</evidence>
<dbReference type="GO" id="GO:0020037">
    <property type="term" value="F:heme binding"/>
    <property type="evidence" value="ECO:0007669"/>
    <property type="project" value="TreeGrafter"/>
</dbReference>
<dbReference type="SUPFAM" id="SSF81342">
    <property type="entry name" value="Transmembrane di-heme cytochromes"/>
    <property type="match status" value="1"/>
</dbReference>
<feature type="transmembrane region" description="Helical" evidence="6">
    <location>
        <begin position="35"/>
        <end position="53"/>
    </location>
</feature>
<dbReference type="PANTHER" id="PTHR30485:SF2">
    <property type="entry name" value="BLL0597 PROTEIN"/>
    <property type="match status" value="1"/>
</dbReference>
<evidence type="ECO:0000256" key="5">
    <source>
        <dbReference type="ARBA" id="ARBA00023136"/>
    </source>
</evidence>
<dbReference type="PANTHER" id="PTHR30485">
    <property type="entry name" value="NI/FE-HYDROGENASE 1 B-TYPE CYTOCHROME SUBUNIT"/>
    <property type="match status" value="1"/>
</dbReference>
<accession>A0A2W5TTZ9</accession>
<dbReference type="Pfam" id="PF01292">
    <property type="entry name" value="Ni_hydr_CYTB"/>
    <property type="match status" value="1"/>
</dbReference>
<feature type="domain" description="Cytochrome b561 bacterial/Ni-hydrogenase" evidence="7">
    <location>
        <begin position="6"/>
        <end position="167"/>
    </location>
</feature>
<evidence type="ECO:0000313" key="9">
    <source>
        <dbReference type="Proteomes" id="UP000248975"/>
    </source>
</evidence>
<feature type="transmembrane region" description="Helical" evidence="6">
    <location>
        <begin position="94"/>
        <end position="114"/>
    </location>
</feature>
<keyword evidence="5 6" id="KW-0472">Membrane</keyword>
<evidence type="ECO:0000256" key="3">
    <source>
        <dbReference type="ARBA" id="ARBA00022692"/>
    </source>
</evidence>
<dbReference type="AlphaFoldDB" id="A0A2W5TTZ9"/>
<organism evidence="8 9">
    <name type="scientific">Cereibacter sphaeroides</name>
    <name type="common">Rhodobacter sphaeroides</name>
    <dbReference type="NCBI Taxonomy" id="1063"/>
    <lineage>
        <taxon>Bacteria</taxon>
        <taxon>Pseudomonadati</taxon>
        <taxon>Pseudomonadota</taxon>
        <taxon>Alphaproteobacteria</taxon>
        <taxon>Rhodobacterales</taxon>
        <taxon>Paracoccaceae</taxon>
        <taxon>Cereibacter</taxon>
    </lineage>
</organism>
<reference evidence="8 9" key="1">
    <citation type="submission" date="2017-08" db="EMBL/GenBank/DDBJ databases">
        <title>Infants hospitalized years apart are colonized by the same room-sourced microbial strains.</title>
        <authorList>
            <person name="Brooks B."/>
            <person name="Olm M.R."/>
            <person name="Firek B.A."/>
            <person name="Baker R."/>
            <person name="Thomas B.C."/>
            <person name="Morowitz M.J."/>
            <person name="Banfield J.F."/>
        </authorList>
    </citation>
    <scope>NUCLEOTIDE SEQUENCE [LARGE SCALE GENOMIC DNA]</scope>
    <source>
        <strain evidence="8">S2_003_000_R2_11</strain>
    </source>
</reference>
<keyword evidence="3 6" id="KW-0812">Transmembrane</keyword>
<evidence type="ECO:0000256" key="4">
    <source>
        <dbReference type="ARBA" id="ARBA00022989"/>
    </source>
</evidence>
<name>A0A2W5TTZ9_CERSP</name>
<feature type="transmembrane region" description="Helical" evidence="6">
    <location>
        <begin position="134"/>
        <end position="151"/>
    </location>
</feature>
<dbReference type="GO" id="GO:0022904">
    <property type="term" value="P:respiratory electron transport chain"/>
    <property type="evidence" value="ECO:0007669"/>
    <property type="project" value="InterPro"/>
</dbReference>
<evidence type="ECO:0000259" key="7">
    <source>
        <dbReference type="Pfam" id="PF01292"/>
    </source>
</evidence>
<dbReference type="InterPro" id="IPR016174">
    <property type="entry name" value="Di-haem_cyt_TM"/>
</dbReference>
<dbReference type="Proteomes" id="UP000248975">
    <property type="component" value="Unassembled WGS sequence"/>
</dbReference>
<evidence type="ECO:0000313" key="8">
    <source>
        <dbReference type="EMBL" id="PZQ99477.1"/>
    </source>
</evidence>
<dbReference type="GO" id="GO:0009055">
    <property type="term" value="F:electron transfer activity"/>
    <property type="evidence" value="ECO:0007669"/>
    <property type="project" value="InterPro"/>
</dbReference>
<protein>
    <submittedName>
        <fullName evidence="8">Cytochrome B</fullName>
    </submittedName>
</protein>
<gene>
    <name evidence="8" type="ORF">DI533_02055</name>
</gene>
<keyword evidence="4 6" id="KW-1133">Transmembrane helix</keyword>
<dbReference type="Gene3D" id="1.20.950.20">
    <property type="entry name" value="Transmembrane di-heme cytochromes, Chain C"/>
    <property type="match status" value="1"/>
</dbReference>
<keyword evidence="2" id="KW-1003">Cell membrane</keyword>
<dbReference type="InterPro" id="IPR011577">
    <property type="entry name" value="Cyt_b561_bac/Ni-Hgenase"/>
</dbReference>
<feature type="transmembrane region" description="Helical" evidence="6">
    <location>
        <begin position="12"/>
        <end position="29"/>
    </location>
</feature>
<dbReference type="InterPro" id="IPR051542">
    <property type="entry name" value="Hydrogenase_cytochrome"/>
</dbReference>
<evidence type="ECO:0000256" key="6">
    <source>
        <dbReference type="SAM" id="Phobius"/>
    </source>
</evidence>
<sequence length="178" mass="19548">MKRIYVWDPVVRIFHWAVVAGFAANAIFTRPGKTLHQNLGLLVLGLVALRLVWGLIGGRHARFADFPPDPGAAMGQLRDMATGRKHVHIGHSPLGALMIYNLLATLAGIGVTGYMMTTVTWFGVDWVKQAHTVLVTWAEVSVALHIAAVVCESRRLRMNLPKAMLTGYKTVADTRLDP</sequence>
<proteinExistence type="predicted"/>
<comment type="caution">
    <text evidence="8">The sequence shown here is derived from an EMBL/GenBank/DDBJ whole genome shotgun (WGS) entry which is preliminary data.</text>
</comment>